<sequence>MLIIIGAIFIVAGILVTYSNKIPHLGKLPGDIRIERENFSFYFPVMTSILLSIIVSLVLYFINQWKN</sequence>
<organism evidence="2 3">
    <name type="scientific">Ohtaekwangia kribbensis</name>
    <dbReference type="NCBI Taxonomy" id="688913"/>
    <lineage>
        <taxon>Bacteria</taxon>
        <taxon>Pseudomonadati</taxon>
        <taxon>Bacteroidota</taxon>
        <taxon>Cytophagia</taxon>
        <taxon>Cytophagales</taxon>
        <taxon>Fulvivirgaceae</taxon>
        <taxon>Ohtaekwangia</taxon>
    </lineage>
</organism>
<dbReference type="PANTHER" id="PTHR36443">
    <property type="entry name" value="BSR5223 PROTEIN"/>
    <property type="match status" value="1"/>
</dbReference>
<proteinExistence type="predicted"/>
<keyword evidence="3" id="KW-1185">Reference proteome</keyword>
<gene>
    <name evidence="2" type="ORF">ACFQ21_23595</name>
</gene>
<evidence type="ECO:0000313" key="2">
    <source>
        <dbReference type="EMBL" id="MFD1002330.1"/>
    </source>
</evidence>
<reference evidence="3" key="1">
    <citation type="journal article" date="2019" name="Int. J. Syst. Evol. Microbiol.">
        <title>The Global Catalogue of Microorganisms (GCM) 10K type strain sequencing project: providing services to taxonomists for standard genome sequencing and annotation.</title>
        <authorList>
            <consortium name="The Broad Institute Genomics Platform"/>
            <consortium name="The Broad Institute Genome Sequencing Center for Infectious Disease"/>
            <person name="Wu L."/>
            <person name="Ma J."/>
        </authorList>
    </citation>
    <scope>NUCLEOTIDE SEQUENCE [LARGE SCALE GENOMIC DNA]</scope>
    <source>
        <strain evidence="3">CCUG 58938</strain>
    </source>
</reference>
<dbReference type="InterPro" id="IPR021320">
    <property type="entry name" value="DUF2905"/>
</dbReference>
<dbReference type="Proteomes" id="UP001597112">
    <property type="component" value="Unassembled WGS sequence"/>
</dbReference>
<dbReference type="RefSeq" id="WP_377583329.1">
    <property type="nucleotide sequence ID" value="NZ_JBHTKA010000008.1"/>
</dbReference>
<keyword evidence="1" id="KW-1133">Transmembrane helix</keyword>
<protein>
    <submittedName>
        <fullName evidence="2">DUF2905 domain-containing protein</fullName>
    </submittedName>
</protein>
<comment type="caution">
    <text evidence="2">The sequence shown here is derived from an EMBL/GenBank/DDBJ whole genome shotgun (WGS) entry which is preliminary data.</text>
</comment>
<accession>A0ABW3KA83</accession>
<dbReference type="EMBL" id="JBHTKA010000008">
    <property type="protein sequence ID" value="MFD1002330.1"/>
    <property type="molecule type" value="Genomic_DNA"/>
</dbReference>
<name>A0ABW3KA83_9BACT</name>
<dbReference type="PANTHER" id="PTHR36443:SF1">
    <property type="entry name" value="BSR5223 PROTEIN"/>
    <property type="match status" value="1"/>
</dbReference>
<keyword evidence="1" id="KW-0472">Membrane</keyword>
<evidence type="ECO:0000256" key="1">
    <source>
        <dbReference type="SAM" id="Phobius"/>
    </source>
</evidence>
<dbReference type="Pfam" id="PF11146">
    <property type="entry name" value="DUF2905"/>
    <property type="match status" value="1"/>
</dbReference>
<keyword evidence="1" id="KW-0812">Transmembrane</keyword>
<feature type="transmembrane region" description="Helical" evidence="1">
    <location>
        <begin position="41"/>
        <end position="62"/>
    </location>
</feature>
<evidence type="ECO:0000313" key="3">
    <source>
        <dbReference type="Proteomes" id="UP001597112"/>
    </source>
</evidence>